<dbReference type="PANTHER" id="PTHR45745:SF1">
    <property type="entry name" value="PHOSPHOGLUCOMUTASE 2B-RELATED"/>
    <property type="match status" value="1"/>
</dbReference>
<evidence type="ECO:0000256" key="4">
    <source>
        <dbReference type="ARBA" id="ARBA00022842"/>
    </source>
</evidence>
<evidence type="ECO:0000313" key="11">
    <source>
        <dbReference type="EMBL" id="QXE90131.1"/>
    </source>
</evidence>
<evidence type="ECO:0000259" key="8">
    <source>
        <dbReference type="Pfam" id="PF02878"/>
    </source>
</evidence>
<feature type="domain" description="Alpha-D-phosphohexomutase alpha/beta/alpha" evidence="9">
    <location>
        <begin position="165"/>
        <end position="261"/>
    </location>
</feature>
<gene>
    <name evidence="11" type="ORF">KP001_17170</name>
</gene>
<feature type="domain" description="Alpha-D-phosphohexomutase C-terminal" evidence="7">
    <location>
        <begin position="410"/>
        <end position="462"/>
    </location>
</feature>
<comment type="cofactor">
    <cofactor evidence="1">
        <name>Mg(2+)</name>
        <dbReference type="ChEBI" id="CHEBI:18420"/>
    </cofactor>
</comment>
<reference evidence="11 12" key="1">
    <citation type="submission" date="2021-06" db="EMBL/GenBank/DDBJ databases">
        <title>Gemonas diversity in paddy soil.</title>
        <authorList>
            <person name="Liu G."/>
        </authorList>
    </citation>
    <scope>NUCLEOTIDE SEQUENCE [LARGE SCALE GENOMIC DNA]</scope>
    <source>
        <strain evidence="11 12">RG2</strain>
    </source>
</reference>
<dbReference type="InterPro" id="IPR005843">
    <property type="entry name" value="A-D-PHexomutase_C"/>
</dbReference>
<dbReference type="Pfam" id="PF02878">
    <property type="entry name" value="PGM_PMM_I"/>
    <property type="match status" value="1"/>
</dbReference>
<evidence type="ECO:0000256" key="2">
    <source>
        <dbReference type="ARBA" id="ARBA00022553"/>
    </source>
</evidence>
<keyword evidence="5" id="KW-0413">Isomerase</keyword>
<dbReference type="RefSeq" id="WP_217286793.1">
    <property type="nucleotide sequence ID" value="NZ_CP077683.1"/>
</dbReference>
<keyword evidence="3 6" id="KW-0479">Metal-binding</keyword>
<dbReference type="Pfam" id="PF00408">
    <property type="entry name" value="PGM_PMM_IV"/>
    <property type="match status" value="1"/>
</dbReference>
<accession>A0ABX8LFL0</accession>
<keyword evidence="2" id="KW-0597">Phosphoprotein</keyword>
<dbReference type="Pfam" id="PF02880">
    <property type="entry name" value="PGM_PMM_III"/>
    <property type="match status" value="1"/>
</dbReference>
<keyword evidence="12" id="KW-1185">Reference proteome</keyword>
<protein>
    <submittedName>
        <fullName evidence="11">Phosphoglucomutase/phosphomannomutase family protein</fullName>
    </submittedName>
</protein>
<dbReference type="PROSITE" id="PS00710">
    <property type="entry name" value="PGM_PMM"/>
    <property type="match status" value="1"/>
</dbReference>
<comment type="similarity">
    <text evidence="6">Belongs to the phosphohexose mutase family.</text>
</comment>
<evidence type="ECO:0000256" key="6">
    <source>
        <dbReference type="RuleBase" id="RU004326"/>
    </source>
</evidence>
<feature type="domain" description="Alpha-D-phosphohexomutase alpha/beta/alpha" evidence="10">
    <location>
        <begin position="267"/>
        <end position="375"/>
    </location>
</feature>
<keyword evidence="4 6" id="KW-0460">Magnesium</keyword>
<name>A0ABX8LFL0_9BACT</name>
<dbReference type="EMBL" id="CP077683">
    <property type="protein sequence ID" value="QXE90131.1"/>
    <property type="molecule type" value="Genomic_DNA"/>
</dbReference>
<dbReference type="PANTHER" id="PTHR45745">
    <property type="entry name" value="PHOSPHOMANNOMUTASE 45A"/>
    <property type="match status" value="1"/>
</dbReference>
<dbReference type="InterPro" id="IPR016066">
    <property type="entry name" value="A-D-PHexomutase_CS"/>
</dbReference>
<evidence type="ECO:0000259" key="7">
    <source>
        <dbReference type="Pfam" id="PF00408"/>
    </source>
</evidence>
<evidence type="ECO:0000259" key="9">
    <source>
        <dbReference type="Pfam" id="PF02879"/>
    </source>
</evidence>
<evidence type="ECO:0000256" key="3">
    <source>
        <dbReference type="ARBA" id="ARBA00022723"/>
    </source>
</evidence>
<dbReference type="InterPro" id="IPR005844">
    <property type="entry name" value="A-D-PHexomutase_a/b/a-I"/>
</dbReference>
<evidence type="ECO:0000256" key="5">
    <source>
        <dbReference type="ARBA" id="ARBA00023235"/>
    </source>
</evidence>
<dbReference type="InterPro" id="IPR005845">
    <property type="entry name" value="A-D-PHexomutase_a/b/a-II"/>
</dbReference>
<evidence type="ECO:0000256" key="1">
    <source>
        <dbReference type="ARBA" id="ARBA00001946"/>
    </source>
</evidence>
<evidence type="ECO:0000259" key="10">
    <source>
        <dbReference type="Pfam" id="PF02880"/>
    </source>
</evidence>
<dbReference type="CDD" id="cd05800">
    <property type="entry name" value="PGM_like2"/>
    <property type="match status" value="1"/>
</dbReference>
<feature type="domain" description="Alpha-D-phosphohexomutase alpha/beta/alpha" evidence="8">
    <location>
        <begin position="3"/>
        <end position="137"/>
    </location>
</feature>
<dbReference type="Proteomes" id="UP000683559">
    <property type="component" value="Chromosome"/>
</dbReference>
<organism evidence="11 12">
    <name type="scientific">Geomonas subterranea</name>
    <dbReference type="NCBI Taxonomy" id="2847989"/>
    <lineage>
        <taxon>Bacteria</taxon>
        <taxon>Pseudomonadati</taxon>
        <taxon>Thermodesulfobacteriota</taxon>
        <taxon>Desulfuromonadia</taxon>
        <taxon>Geobacterales</taxon>
        <taxon>Geobacteraceae</taxon>
        <taxon>Geomonas</taxon>
    </lineage>
</organism>
<proteinExistence type="inferred from homology"/>
<dbReference type="InterPro" id="IPR005846">
    <property type="entry name" value="A-D-PHexomutase_a/b/a-III"/>
</dbReference>
<sequence length="469" mass="50489">MQIQFGTDGWRGVIADTFTFENLSLVAQATMDYLHKQGLAEKGLVIGYDRRFLSKEFAERVAAIAAGNGIKTWLSEGYAPTPAVSWAVHEKKAGAGVMITASHNPARYNGFKVKESFGGSARPSTTKVLEKMVAENQAASRPVQALALAEALESGQVELFDATAPYLAQLGRYVDLELIRSAGIKAVVDPMFGAGSGLLPLLVAGIEEIHGAENPSFGGHPPEPIAEHLGELAAMVEAGKFQVGLALDGDADRIGAVDETGEFFSSHRIFTVLLRHLYERKGVRGAVVKTVSTTQMIDLLAQKYGLKLFETQIGFKHICELMLDNDILMGGEESGGLGVKGHIPERDGILMGLLLLEAMAMSGKGLRALLEETMDEIGHFHYSRIDLPIDPQAKQLLLERMQAGGITSIAGFAVARHNFSDGFKFIFGDGSWLLIRPSGTEPVLRLYSEAGDPEKVALLLNAARDIASV</sequence>
<evidence type="ECO:0000313" key="12">
    <source>
        <dbReference type="Proteomes" id="UP000683559"/>
    </source>
</evidence>
<dbReference type="Pfam" id="PF02879">
    <property type="entry name" value="PGM_PMM_II"/>
    <property type="match status" value="1"/>
</dbReference>